<sequence>MSRAAAFANAVVIGASGGIGQALVEALLADGTATVHGLSRSGTAVASARAGPVDIRDEESVAAAAERVRESGPVDLVIVATGLLHDGRISPEKTYRGLSADALANYFAVNAIGPALVAKHFLPLLPRDRRAVFACLSARVGSIGDNRLGGWYGYRASKAALNMLIRTWSIEVARTRPQAICVGLHPGTVDTGLSAPFQAGVPPEKLFSPAFSARCLLDVAARLTPEQTGGCYAWDGERIVP</sequence>
<dbReference type="InterPro" id="IPR036291">
    <property type="entry name" value="NAD(P)-bd_dom_sf"/>
</dbReference>
<dbReference type="Gene3D" id="3.40.50.720">
    <property type="entry name" value="NAD(P)-binding Rossmann-like Domain"/>
    <property type="match status" value="1"/>
</dbReference>
<dbReference type="GO" id="GO:0016491">
    <property type="term" value="F:oxidoreductase activity"/>
    <property type="evidence" value="ECO:0007669"/>
    <property type="project" value="TreeGrafter"/>
</dbReference>
<dbReference type="CDD" id="cd05325">
    <property type="entry name" value="carb_red_sniffer_like_SDR_c"/>
    <property type="match status" value="1"/>
</dbReference>
<dbReference type="AlphaFoldDB" id="A0A370HQU0"/>
<dbReference type="GO" id="GO:0005737">
    <property type="term" value="C:cytoplasm"/>
    <property type="evidence" value="ECO:0007669"/>
    <property type="project" value="TreeGrafter"/>
</dbReference>
<name>A0A370HQU0_9HYPH</name>
<dbReference type="OrthoDB" id="9785826at2"/>
<dbReference type="InterPro" id="IPR002347">
    <property type="entry name" value="SDR_fam"/>
</dbReference>
<comment type="caution">
    <text evidence="1">The sequence shown here is derived from an EMBL/GenBank/DDBJ whole genome shotgun (WGS) entry which is preliminary data.</text>
</comment>
<organism evidence="1 2">
    <name type="scientific">Microvirga subterranea</name>
    <dbReference type="NCBI Taxonomy" id="186651"/>
    <lineage>
        <taxon>Bacteria</taxon>
        <taxon>Pseudomonadati</taxon>
        <taxon>Pseudomonadota</taxon>
        <taxon>Alphaproteobacteria</taxon>
        <taxon>Hyphomicrobiales</taxon>
        <taxon>Methylobacteriaceae</taxon>
        <taxon>Microvirga</taxon>
    </lineage>
</organism>
<dbReference type="PRINTS" id="PR00081">
    <property type="entry name" value="GDHRDH"/>
</dbReference>
<protein>
    <submittedName>
        <fullName evidence="1">NAD(P)-dependent dehydrogenase (Short-subunit alcohol dehydrogenase family)</fullName>
    </submittedName>
</protein>
<dbReference type="Pfam" id="PF00106">
    <property type="entry name" value="adh_short"/>
    <property type="match status" value="1"/>
</dbReference>
<dbReference type="SUPFAM" id="SSF51735">
    <property type="entry name" value="NAD(P)-binding Rossmann-fold domains"/>
    <property type="match status" value="1"/>
</dbReference>
<dbReference type="PANTHER" id="PTHR43544">
    <property type="entry name" value="SHORT-CHAIN DEHYDROGENASE/REDUCTASE"/>
    <property type="match status" value="1"/>
</dbReference>
<keyword evidence="2" id="KW-1185">Reference proteome</keyword>
<evidence type="ECO:0000313" key="2">
    <source>
        <dbReference type="Proteomes" id="UP000254925"/>
    </source>
</evidence>
<evidence type="ECO:0000313" key="1">
    <source>
        <dbReference type="EMBL" id="RDI60916.1"/>
    </source>
</evidence>
<dbReference type="Proteomes" id="UP000254925">
    <property type="component" value="Unassembled WGS sequence"/>
</dbReference>
<dbReference type="InterPro" id="IPR051468">
    <property type="entry name" value="Fungal_SecMetab_SDRs"/>
</dbReference>
<dbReference type="PANTHER" id="PTHR43544:SF12">
    <property type="entry name" value="NAD(P)-BINDING ROSSMANN-FOLD SUPERFAMILY PROTEIN"/>
    <property type="match status" value="1"/>
</dbReference>
<proteinExistence type="predicted"/>
<gene>
    <name evidence="1" type="ORF">DES45_102304</name>
</gene>
<reference evidence="1 2" key="1">
    <citation type="submission" date="2018-07" db="EMBL/GenBank/DDBJ databases">
        <title>Genomic Encyclopedia of Type Strains, Phase IV (KMG-IV): sequencing the most valuable type-strain genomes for metagenomic binning, comparative biology and taxonomic classification.</title>
        <authorList>
            <person name="Goeker M."/>
        </authorList>
    </citation>
    <scope>NUCLEOTIDE SEQUENCE [LARGE SCALE GENOMIC DNA]</scope>
    <source>
        <strain evidence="1 2">DSM 14364</strain>
    </source>
</reference>
<accession>A0A370HQU0</accession>
<dbReference type="RefSeq" id="WP_114769117.1">
    <property type="nucleotide sequence ID" value="NZ_QQBB01000002.1"/>
</dbReference>
<dbReference type="EMBL" id="QQBB01000002">
    <property type="protein sequence ID" value="RDI60916.1"/>
    <property type="molecule type" value="Genomic_DNA"/>
</dbReference>